<proteinExistence type="predicted"/>
<accession>A0A8H6VUD3</accession>
<keyword evidence="3" id="KW-1185">Reference proteome</keyword>
<name>A0A8H6VUD3_MYCCL</name>
<dbReference type="Proteomes" id="UP000613580">
    <property type="component" value="Unassembled WGS sequence"/>
</dbReference>
<evidence type="ECO:0000256" key="1">
    <source>
        <dbReference type="SAM" id="MobiDB-lite"/>
    </source>
</evidence>
<organism evidence="2 3">
    <name type="scientific">Mycena chlorophos</name>
    <name type="common">Agaric fungus</name>
    <name type="synonym">Agaricus chlorophos</name>
    <dbReference type="NCBI Taxonomy" id="658473"/>
    <lineage>
        <taxon>Eukaryota</taxon>
        <taxon>Fungi</taxon>
        <taxon>Dikarya</taxon>
        <taxon>Basidiomycota</taxon>
        <taxon>Agaricomycotina</taxon>
        <taxon>Agaricomycetes</taxon>
        <taxon>Agaricomycetidae</taxon>
        <taxon>Agaricales</taxon>
        <taxon>Marasmiineae</taxon>
        <taxon>Mycenaceae</taxon>
        <taxon>Mycena</taxon>
    </lineage>
</organism>
<evidence type="ECO:0000313" key="3">
    <source>
        <dbReference type="Proteomes" id="UP000613580"/>
    </source>
</evidence>
<evidence type="ECO:0000313" key="2">
    <source>
        <dbReference type="EMBL" id="KAF7294284.1"/>
    </source>
</evidence>
<feature type="compositionally biased region" description="Polar residues" evidence="1">
    <location>
        <begin position="1"/>
        <end position="13"/>
    </location>
</feature>
<sequence>MASQPRGLRSNTGSKRKADEKVDGNLTDDGVKKARLDSPARSEGVVLPDTPQVKKIAQTGDPASSISAPGGPISATSSATADSEDNKPASIAWSPSPEPLSPFAHSTKANRDALGIALPPTLDVSSISMLQGMGIYTDSGRTEQLTPLNLEMFLDNPSYSYIHAMLGGSSIPGVLENVALADPADYKMDHDYLKAKGGQGALRLYAFGLTSAESTLFSSERRHAINVMPFYSYWGRTTGVFKAVFGSSEANVYAYKGGLSFSVVASSGTSKYPTNNKFNQKKSGTTEKKEDAGVDFNWPLKGALGKDDEVRIFDGRGYVPFDMKDYRRLPRYPAEEIPEDSVVAVVFTVNRYVQGAQRVVNLSFNINEVVVLTDPVLDRPADYEDVEPLPWIHYTVPSREKKHI</sequence>
<dbReference type="EMBL" id="JACAZE010000019">
    <property type="protein sequence ID" value="KAF7294284.1"/>
    <property type="molecule type" value="Genomic_DNA"/>
</dbReference>
<dbReference type="AlphaFoldDB" id="A0A8H6VUD3"/>
<feature type="region of interest" description="Disordered" evidence="1">
    <location>
        <begin position="1"/>
        <end position="100"/>
    </location>
</feature>
<reference evidence="2" key="1">
    <citation type="submission" date="2020-05" db="EMBL/GenBank/DDBJ databases">
        <title>Mycena genomes resolve the evolution of fungal bioluminescence.</title>
        <authorList>
            <person name="Tsai I.J."/>
        </authorList>
    </citation>
    <scope>NUCLEOTIDE SEQUENCE</scope>
    <source>
        <strain evidence="2">110903Hualien_Pintung</strain>
    </source>
</reference>
<comment type="caution">
    <text evidence="2">The sequence shown here is derived from an EMBL/GenBank/DDBJ whole genome shotgun (WGS) entry which is preliminary data.</text>
</comment>
<dbReference type="OrthoDB" id="3049335at2759"/>
<feature type="compositionally biased region" description="Basic and acidic residues" evidence="1">
    <location>
        <begin position="16"/>
        <end position="40"/>
    </location>
</feature>
<gene>
    <name evidence="2" type="ORF">HMN09_01157100</name>
</gene>
<protein>
    <submittedName>
        <fullName evidence="2">Uncharacterized protein</fullName>
    </submittedName>
</protein>